<gene>
    <name evidence="2" type="ORF">EW145_g8422</name>
</gene>
<evidence type="ECO:0000256" key="1">
    <source>
        <dbReference type="SAM" id="MobiDB-lite"/>
    </source>
</evidence>
<feature type="region of interest" description="Disordered" evidence="1">
    <location>
        <begin position="1"/>
        <end position="86"/>
    </location>
</feature>
<proteinExistence type="predicted"/>
<feature type="region of interest" description="Disordered" evidence="1">
    <location>
        <begin position="112"/>
        <end position="167"/>
    </location>
</feature>
<dbReference type="AlphaFoldDB" id="A0A4S4K643"/>
<feature type="compositionally biased region" description="Low complexity" evidence="1">
    <location>
        <begin position="271"/>
        <end position="287"/>
    </location>
</feature>
<evidence type="ECO:0000313" key="2">
    <source>
        <dbReference type="EMBL" id="THG93248.1"/>
    </source>
</evidence>
<sequence>MAFFSQSFSSINQPKMRQEGFHLPSPSSSSGNPPSPTSGGPFDLFLSHSTHHAHAGAGGSNGNNNNNNNNNNANGNGNANGSGGSGFPSLALPDAFSRSSAMDLTDELAMSLMGSSSSPATSNERSTHTPPFDSLSQHHHHQQQQQQQQQHQHDSYRPSSTHNIFDISAPPSSHFAHLGGGHAFSLPHTSARPDLPPLSQPASLATSGLRGFDHHNHHHNQQQHNLAHNAFLSGRDPFPAHFNSTIPPLSVHHEPPTPLGSVHSPDGLHQSFAPFTPTSSSSGPPAR</sequence>
<evidence type="ECO:0000313" key="3">
    <source>
        <dbReference type="Proteomes" id="UP000308199"/>
    </source>
</evidence>
<reference evidence="2 3" key="1">
    <citation type="submission" date="2019-02" db="EMBL/GenBank/DDBJ databases">
        <title>Genome sequencing of the rare red list fungi Phellinidium pouzarii.</title>
        <authorList>
            <person name="Buettner E."/>
            <person name="Kellner H."/>
        </authorList>
    </citation>
    <scope>NUCLEOTIDE SEQUENCE [LARGE SCALE GENOMIC DNA]</scope>
    <source>
        <strain evidence="2 3">DSM 108285</strain>
    </source>
</reference>
<comment type="caution">
    <text evidence="2">The sequence shown here is derived from an EMBL/GenBank/DDBJ whole genome shotgun (WGS) entry which is preliminary data.</text>
</comment>
<feature type="compositionally biased region" description="Low complexity" evidence="1">
    <location>
        <begin position="24"/>
        <end position="41"/>
    </location>
</feature>
<feature type="region of interest" description="Disordered" evidence="1">
    <location>
        <begin position="247"/>
        <end position="287"/>
    </location>
</feature>
<feature type="compositionally biased region" description="Low complexity" evidence="1">
    <location>
        <begin position="62"/>
        <end position="77"/>
    </location>
</feature>
<feature type="non-terminal residue" evidence="2">
    <location>
        <position position="287"/>
    </location>
</feature>
<dbReference type="EMBL" id="SGPK01001348">
    <property type="protein sequence ID" value="THG93248.1"/>
    <property type="molecule type" value="Genomic_DNA"/>
</dbReference>
<dbReference type="OrthoDB" id="690068at2759"/>
<dbReference type="Proteomes" id="UP000308199">
    <property type="component" value="Unassembled WGS sequence"/>
</dbReference>
<name>A0A4S4K643_9AGAM</name>
<accession>A0A4S4K643</accession>
<organism evidence="2 3">
    <name type="scientific">Phellinidium pouzarii</name>
    <dbReference type="NCBI Taxonomy" id="167371"/>
    <lineage>
        <taxon>Eukaryota</taxon>
        <taxon>Fungi</taxon>
        <taxon>Dikarya</taxon>
        <taxon>Basidiomycota</taxon>
        <taxon>Agaricomycotina</taxon>
        <taxon>Agaricomycetes</taxon>
        <taxon>Hymenochaetales</taxon>
        <taxon>Hymenochaetaceae</taxon>
        <taxon>Phellinidium</taxon>
    </lineage>
</organism>
<keyword evidence="3" id="KW-1185">Reference proteome</keyword>
<feature type="compositionally biased region" description="Polar residues" evidence="1">
    <location>
        <begin position="113"/>
        <end position="124"/>
    </location>
</feature>
<feature type="compositionally biased region" description="Polar residues" evidence="1">
    <location>
        <begin position="1"/>
        <end position="15"/>
    </location>
</feature>
<protein>
    <submittedName>
        <fullName evidence="2">Uncharacterized protein</fullName>
    </submittedName>
</protein>